<dbReference type="Proteomes" id="UP001141259">
    <property type="component" value="Unassembled WGS sequence"/>
</dbReference>
<dbReference type="InterPro" id="IPR032710">
    <property type="entry name" value="NTF2-like_dom_sf"/>
</dbReference>
<evidence type="ECO:0000313" key="2">
    <source>
        <dbReference type="Proteomes" id="UP001141259"/>
    </source>
</evidence>
<dbReference type="RefSeq" id="WP_259629572.1">
    <property type="nucleotide sequence ID" value="NZ_JANYMP010000041.1"/>
</dbReference>
<sequence length="157" mass="17564">MSDSVVLRELNEHVWLAYRDAYQAGDAAAFLALHEPGLIRAGGPVKRVVGFADYALETTQWFDELAERGDSVVIAFRFVERITDGVVASERGVYRLVAGRASGESKVLFGRFHVFSRRSEGRWRVVVDYDSDERGTVTVEDYESATPLDDVSEWDVG</sequence>
<dbReference type="EMBL" id="JANYMP010000041">
    <property type="protein sequence ID" value="MCS7484118.1"/>
    <property type="molecule type" value="Genomic_DNA"/>
</dbReference>
<keyword evidence="2" id="KW-1185">Reference proteome</keyword>
<dbReference type="Gene3D" id="3.10.450.50">
    <property type="match status" value="1"/>
</dbReference>
<dbReference type="AlphaFoldDB" id="A0A9X2VYM0"/>
<dbReference type="SUPFAM" id="SSF54427">
    <property type="entry name" value="NTF2-like"/>
    <property type="match status" value="1"/>
</dbReference>
<reference evidence="1" key="1">
    <citation type="submission" date="2022-08" db="EMBL/GenBank/DDBJ databases">
        <authorList>
            <person name="Tistechok S."/>
            <person name="Samborskyy M."/>
            <person name="Roman I."/>
        </authorList>
    </citation>
    <scope>NUCLEOTIDE SEQUENCE</scope>
    <source>
        <strain evidence="1">DSM 103496</strain>
    </source>
</reference>
<organism evidence="1 2">
    <name type="scientific">Umezawaea endophytica</name>
    <dbReference type="NCBI Taxonomy" id="1654476"/>
    <lineage>
        <taxon>Bacteria</taxon>
        <taxon>Bacillati</taxon>
        <taxon>Actinomycetota</taxon>
        <taxon>Actinomycetes</taxon>
        <taxon>Pseudonocardiales</taxon>
        <taxon>Pseudonocardiaceae</taxon>
        <taxon>Umezawaea</taxon>
    </lineage>
</organism>
<gene>
    <name evidence="1" type="ORF">NZH93_45410</name>
</gene>
<protein>
    <submittedName>
        <fullName evidence="1">Nuclear transport factor 2 family protein</fullName>
    </submittedName>
</protein>
<evidence type="ECO:0000313" key="1">
    <source>
        <dbReference type="EMBL" id="MCS7484118.1"/>
    </source>
</evidence>
<proteinExistence type="predicted"/>
<accession>A0A9X2VYM0</accession>
<comment type="caution">
    <text evidence="1">The sequence shown here is derived from an EMBL/GenBank/DDBJ whole genome shotgun (WGS) entry which is preliminary data.</text>
</comment>
<name>A0A9X2VYM0_9PSEU</name>